<proteinExistence type="predicted"/>
<comment type="caution">
    <text evidence="2">The sequence shown here is derived from an EMBL/GenBank/DDBJ whole genome shotgun (WGS) entry which is preliminary data.</text>
</comment>
<dbReference type="EMBL" id="JAASQJ010000001">
    <property type="protein sequence ID" value="NIJ51953.1"/>
    <property type="molecule type" value="Genomic_DNA"/>
</dbReference>
<protein>
    <recommendedName>
        <fullName evidence="4">EpsG family protein</fullName>
    </recommendedName>
</protein>
<feature type="transmembrane region" description="Helical" evidence="1">
    <location>
        <begin position="329"/>
        <end position="346"/>
    </location>
</feature>
<keyword evidence="1" id="KW-1133">Transmembrane helix</keyword>
<feature type="transmembrane region" description="Helical" evidence="1">
    <location>
        <begin position="290"/>
        <end position="309"/>
    </location>
</feature>
<accession>A0ABX0UG20</accession>
<organism evidence="2 3">
    <name type="scientific">Dyadobacter arcticus</name>
    <dbReference type="NCBI Taxonomy" id="1078754"/>
    <lineage>
        <taxon>Bacteria</taxon>
        <taxon>Pseudomonadati</taxon>
        <taxon>Bacteroidota</taxon>
        <taxon>Cytophagia</taxon>
        <taxon>Cytophagales</taxon>
        <taxon>Spirosomataceae</taxon>
        <taxon>Dyadobacter</taxon>
    </lineage>
</organism>
<evidence type="ECO:0000313" key="3">
    <source>
        <dbReference type="Proteomes" id="UP001179181"/>
    </source>
</evidence>
<evidence type="ECO:0008006" key="4">
    <source>
        <dbReference type="Google" id="ProtNLM"/>
    </source>
</evidence>
<dbReference type="Proteomes" id="UP001179181">
    <property type="component" value="Unassembled WGS sequence"/>
</dbReference>
<feature type="transmembrane region" description="Helical" evidence="1">
    <location>
        <begin position="167"/>
        <end position="192"/>
    </location>
</feature>
<keyword evidence="3" id="KW-1185">Reference proteome</keyword>
<feature type="transmembrane region" description="Helical" evidence="1">
    <location>
        <begin position="353"/>
        <end position="372"/>
    </location>
</feature>
<gene>
    <name evidence="2" type="ORF">FHS68_001109</name>
</gene>
<sequence length="550" mass="63013">MSPKFKLQLSVLFILLPICFYLAYSWHYSVPIFFSDDFHLLKTVLWVQDESDLPGKFQLFTQQHNEHRIVVPRLITYAVYLIAGHISWPFLILLGNAMWCSVLWFLWKGFRSHNLALWLFIPVPLIFLQPQYYDNVTWSISILQQSVIVFWYVLLSYLCAKGRYAPALIVCVIATFTHGNGIFSFLIGILFLLNDRQWRRAGIWGLVWIAIGVLYFMNFNKGQNADFGRSLSDPGRLIASFFAFFGSISKVYFANSMMAVLIGAICFLTLAIYILIRFFQAQKSRLPLPWFDKMLAGIIIFLGITAALVSISRSWGGIETIIAPRYQHYSPFIICLVYIVMVSLCAQKFRKALGITGIVVALGFNLLSYFSYTEELIYRRNWLLADDANWVNHQNFLNYSAPFNQNINATYKKAVNDGICVSSDRFSALMKDSSRTENIGLTYVSVKKEESDASSSYLKNYGTLSNDQIPEGNVFIYLKSGDISKGYWLPCKYSRNSVAQLLSTGEWFKKGFKLEFLTENMAPGKYRVGMLKNNVFTWTQKVITIENPGS</sequence>
<keyword evidence="1" id="KW-0472">Membrane</keyword>
<feature type="transmembrane region" description="Helical" evidence="1">
    <location>
        <begin position="198"/>
        <end position="217"/>
    </location>
</feature>
<keyword evidence="1" id="KW-0812">Transmembrane</keyword>
<evidence type="ECO:0000313" key="2">
    <source>
        <dbReference type="EMBL" id="NIJ51953.1"/>
    </source>
</evidence>
<feature type="transmembrane region" description="Helical" evidence="1">
    <location>
        <begin position="114"/>
        <end position="132"/>
    </location>
</feature>
<feature type="transmembrane region" description="Helical" evidence="1">
    <location>
        <begin position="138"/>
        <end position="160"/>
    </location>
</feature>
<feature type="transmembrane region" description="Helical" evidence="1">
    <location>
        <begin position="86"/>
        <end position="107"/>
    </location>
</feature>
<dbReference type="RefSeq" id="WP_167267921.1">
    <property type="nucleotide sequence ID" value="NZ_JAASQJ010000001.1"/>
</dbReference>
<evidence type="ECO:0000256" key="1">
    <source>
        <dbReference type="SAM" id="Phobius"/>
    </source>
</evidence>
<name>A0ABX0UG20_9BACT</name>
<feature type="transmembrane region" description="Helical" evidence="1">
    <location>
        <begin position="259"/>
        <end position="278"/>
    </location>
</feature>
<reference evidence="2 3" key="1">
    <citation type="submission" date="2020-03" db="EMBL/GenBank/DDBJ databases">
        <title>Genomic Encyclopedia of Type Strains, Phase IV (KMG-IV): sequencing the most valuable type-strain genomes for metagenomic binning, comparative biology and taxonomic classification.</title>
        <authorList>
            <person name="Goeker M."/>
        </authorList>
    </citation>
    <scope>NUCLEOTIDE SEQUENCE [LARGE SCALE GENOMIC DNA]</scope>
    <source>
        <strain evidence="2 3">DSM 102865</strain>
    </source>
</reference>